<sequence length="81" mass="8585">MKTKNAFLAIAIFLTCVCCSKKSNSTGQCVEKVRSDVACTAIYQPVCGCNNKTYGNACEAEARGITKYTSGECGGEKSQSL</sequence>
<evidence type="ECO:0000259" key="1">
    <source>
        <dbReference type="PROSITE" id="PS51465"/>
    </source>
</evidence>
<name>A0ABW5JAF9_9BACT</name>
<dbReference type="EMBL" id="JBHULC010000027">
    <property type="protein sequence ID" value="MFD2523027.1"/>
    <property type="molecule type" value="Genomic_DNA"/>
</dbReference>
<proteinExistence type="predicted"/>
<dbReference type="Gene3D" id="3.30.60.30">
    <property type="match status" value="1"/>
</dbReference>
<dbReference type="GO" id="GO:0004867">
    <property type="term" value="F:serine-type endopeptidase inhibitor activity"/>
    <property type="evidence" value="ECO:0007669"/>
    <property type="project" value="UniProtKB-KW"/>
</dbReference>
<evidence type="ECO:0000313" key="2">
    <source>
        <dbReference type="EMBL" id="MFD2523027.1"/>
    </source>
</evidence>
<dbReference type="SUPFAM" id="SSF100895">
    <property type="entry name" value="Kazal-type serine protease inhibitors"/>
    <property type="match status" value="1"/>
</dbReference>
<dbReference type="Pfam" id="PF00050">
    <property type="entry name" value="Kazal_1"/>
    <property type="match status" value="1"/>
</dbReference>
<keyword evidence="2" id="KW-0722">Serine protease inhibitor</keyword>
<dbReference type="PROSITE" id="PS51465">
    <property type="entry name" value="KAZAL_2"/>
    <property type="match status" value="1"/>
</dbReference>
<protein>
    <submittedName>
        <fullName evidence="2">Kazal-type serine protease inhibitor</fullName>
    </submittedName>
</protein>
<feature type="domain" description="Kazal-like" evidence="1">
    <location>
        <begin position="23"/>
        <end position="75"/>
    </location>
</feature>
<dbReference type="InterPro" id="IPR036058">
    <property type="entry name" value="Kazal_dom_sf"/>
</dbReference>
<dbReference type="SMART" id="SM00280">
    <property type="entry name" value="KAZAL"/>
    <property type="match status" value="1"/>
</dbReference>
<keyword evidence="2" id="KW-0646">Protease inhibitor</keyword>
<dbReference type="Proteomes" id="UP001597510">
    <property type="component" value="Unassembled WGS sequence"/>
</dbReference>
<dbReference type="RefSeq" id="WP_340240104.1">
    <property type="nucleotide sequence ID" value="NZ_JBBEWC010000018.1"/>
</dbReference>
<comment type="caution">
    <text evidence="2">The sequence shown here is derived from an EMBL/GenBank/DDBJ whole genome shotgun (WGS) entry which is preliminary data.</text>
</comment>
<dbReference type="InterPro" id="IPR002350">
    <property type="entry name" value="Kazal_dom"/>
</dbReference>
<dbReference type="CDD" id="cd00104">
    <property type="entry name" value="KAZAL_FS"/>
    <property type="match status" value="1"/>
</dbReference>
<accession>A0ABW5JAF9</accession>
<gene>
    <name evidence="2" type="ORF">ACFSR2_19175</name>
</gene>
<reference evidence="3" key="1">
    <citation type="journal article" date="2019" name="Int. J. Syst. Evol. Microbiol.">
        <title>The Global Catalogue of Microorganisms (GCM) 10K type strain sequencing project: providing services to taxonomists for standard genome sequencing and annotation.</title>
        <authorList>
            <consortium name="The Broad Institute Genomics Platform"/>
            <consortium name="The Broad Institute Genome Sequencing Center for Infectious Disease"/>
            <person name="Wu L."/>
            <person name="Ma J."/>
        </authorList>
    </citation>
    <scope>NUCLEOTIDE SEQUENCE [LARGE SCALE GENOMIC DNA]</scope>
    <source>
        <strain evidence="3">KCTC 52344</strain>
    </source>
</reference>
<keyword evidence="3" id="KW-1185">Reference proteome</keyword>
<organism evidence="2 3">
    <name type="scientific">Emticicia soli</name>
    <dbReference type="NCBI Taxonomy" id="2027878"/>
    <lineage>
        <taxon>Bacteria</taxon>
        <taxon>Pseudomonadati</taxon>
        <taxon>Bacteroidota</taxon>
        <taxon>Cytophagia</taxon>
        <taxon>Cytophagales</taxon>
        <taxon>Leadbetterellaceae</taxon>
        <taxon>Emticicia</taxon>
    </lineage>
</organism>
<evidence type="ECO:0000313" key="3">
    <source>
        <dbReference type="Proteomes" id="UP001597510"/>
    </source>
</evidence>